<keyword evidence="2" id="KW-1185">Reference proteome</keyword>
<proteinExistence type="predicted"/>
<evidence type="ECO:0000313" key="2">
    <source>
        <dbReference type="Proteomes" id="UP000030002"/>
    </source>
</evidence>
<dbReference type="Proteomes" id="UP000030002">
    <property type="component" value="Unassembled WGS sequence"/>
</dbReference>
<reference evidence="1 2" key="1">
    <citation type="submission" date="2013-08" db="EMBL/GenBank/DDBJ databases">
        <title>The genome sequence of Knoellia sinensis.</title>
        <authorList>
            <person name="Zhu W."/>
            <person name="Wang G."/>
        </authorList>
    </citation>
    <scope>NUCLEOTIDE SEQUENCE [LARGE SCALE GENOMIC DNA]</scope>
    <source>
        <strain evidence="1 2">KCTC 19936</strain>
    </source>
</reference>
<dbReference type="STRING" id="1385520.N802_11010"/>
<gene>
    <name evidence="1" type="ORF">N802_11010</name>
</gene>
<dbReference type="EMBL" id="AVPJ01000008">
    <property type="protein sequence ID" value="KGN32180.1"/>
    <property type="molecule type" value="Genomic_DNA"/>
</dbReference>
<accession>A0A0A0J484</accession>
<evidence type="ECO:0000313" key="1">
    <source>
        <dbReference type="EMBL" id="KGN32180.1"/>
    </source>
</evidence>
<sequence>MESFGWQTIVEWRRSTRCEVEDLDVAVDELITFIRSGLVPDSGFLWDR</sequence>
<dbReference type="AlphaFoldDB" id="A0A0A0J484"/>
<comment type="caution">
    <text evidence="1">The sequence shown here is derived from an EMBL/GenBank/DDBJ whole genome shotgun (WGS) entry which is preliminary data.</text>
</comment>
<protein>
    <submittedName>
        <fullName evidence="1">Uncharacterized protein</fullName>
    </submittedName>
</protein>
<organism evidence="1 2">
    <name type="scientific">Knoellia sinensis KCTC 19936</name>
    <dbReference type="NCBI Taxonomy" id="1385520"/>
    <lineage>
        <taxon>Bacteria</taxon>
        <taxon>Bacillati</taxon>
        <taxon>Actinomycetota</taxon>
        <taxon>Actinomycetes</taxon>
        <taxon>Micrococcales</taxon>
        <taxon>Intrasporangiaceae</taxon>
        <taxon>Knoellia</taxon>
    </lineage>
</organism>
<name>A0A0A0J484_9MICO</name>